<comment type="caution">
    <text evidence="3">The sequence shown here is derived from an EMBL/GenBank/DDBJ whole genome shotgun (WGS) entry which is preliminary data.</text>
</comment>
<feature type="transmembrane region" description="Helical" evidence="1">
    <location>
        <begin position="166"/>
        <end position="189"/>
    </location>
</feature>
<organism evidence="3 4">
    <name type="scientific">Mycolicibacter acidiphilus</name>
    <dbReference type="NCBI Taxonomy" id="2835306"/>
    <lineage>
        <taxon>Bacteria</taxon>
        <taxon>Bacillati</taxon>
        <taxon>Actinomycetota</taxon>
        <taxon>Actinomycetes</taxon>
        <taxon>Mycobacteriales</taxon>
        <taxon>Mycobacteriaceae</taxon>
        <taxon>Mycolicibacter</taxon>
    </lineage>
</organism>
<dbReference type="SUPFAM" id="SSF55073">
    <property type="entry name" value="Nucleotide cyclase"/>
    <property type="match status" value="1"/>
</dbReference>
<dbReference type="EC" id="2.7.7.65" evidence="3"/>
<evidence type="ECO:0000259" key="2">
    <source>
        <dbReference type="PROSITE" id="PS50887"/>
    </source>
</evidence>
<dbReference type="PROSITE" id="PS50887">
    <property type="entry name" value="GGDEF"/>
    <property type="match status" value="1"/>
</dbReference>
<sequence>MQQSPRSLIAPWWNDSPETWLPEFLESRGVLRWIRLSIIIGAPMLTFPGILLMFSDWGPHDPAARFVDGMAIAVGPYCLLRWLLCAWPTPRSSLRLVVMIDLAITASAFSDAVPLAGLASTSGFVCTGIYLAVFHSGKAQSAHISWSILTTVGLMTAVYSDPSTPGGWAVATALGISCLTTDIGVMPMVQLTFSLVRRSAVDSLIDPLTGLANRRGLDHQLNIMPARSGTRSMCVIAIDLDRFKAVNDRFGHPTGDSLLIQVADRIQQAMSTEAVIARVGGEEFVAIDLLDPSPGLCQVL</sequence>
<dbReference type="Gene3D" id="3.30.70.270">
    <property type="match status" value="1"/>
</dbReference>
<dbReference type="Proteomes" id="UP001519535">
    <property type="component" value="Unassembled WGS sequence"/>
</dbReference>
<feature type="domain" description="GGDEF" evidence="2">
    <location>
        <begin position="231"/>
        <end position="300"/>
    </location>
</feature>
<keyword evidence="3" id="KW-0808">Transferase</keyword>
<feature type="transmembrane region" description="Helical" evidence="1">
    <location>
        <begin position="141"/>
        <end position="160"/>
    </location>
</feature>
<dbReference type="Pfam" id="PF00990">
    <property type="entry name" value="GGDEF"/>
    <property type="match status" value="1"/>
</dbReference>
<dbReference type="InterPro" id="IPR043128">
    <property type="entry name" value="Rev_trsase/Diguanyl_cyclase"/>
</dbReference>
<accession>A0ABS5RJ33</accession>
<dbReference type="RefSeq" id="WP_214092369.1">
    <property type="nucleotide sequence ID" value="NZ_JAHCLR010000011.1"/>
</dbReference>
<dbReference type="CDD" id="cd01949">
    <property type="entry name" value="GGDEF"/>
    <property type="match status" value="1"/>
</dbReference>
<dbReference type="SMART" id="SM00267">
    <property type="entry name" value="GGDEF"/>
    <property type="match status" value="1"/>
</dbReference>
<dbReference type="InterPro" id="IPR000160">
    <property type="entry name" value="GGDEF_dom"/>
</dbReference>
<keyword evidence="4" id="KW-1185">Reference proteome</keyword>
<evidence type="ECO:0000256" key="1">
    <source>
        <dbReference type="SAM" id="Phobius"/>
    </source>
</evidence>
<keyword evidence="1" id="KW-0472">Membrane</keyword>
<dbReference type="InterPro" id="IPR050469">
    <property type="entry name" value="Diguanylate_Cyclase"/>
</dbReference>
<dbReference type="PANTHER" id="PTHR45138">
    <property type="entry name" value="REGULATORY COMPONENTS OF SENSORY TRANSDUCTION SYSTEM"/>
    <property type="match status" value="1"/>
</dbReference>
<proteinExistence type="predicted"/>
<dbReference type="InterPro" id="IPR029787">
    <property type="entry name" value="Nucleotide_cyclase"/>
</dbReference>
<gene>
    <name evidence="3" type="ORF">KIH27_07755</name>
</gene>
<reference evidence="3 4" key="1">
    <citation type="submission" date="2021-05" db="EMBL/GenBank/DDBJ databases">
        <title>Mycobacterium acidophilum sp. nov., an extremely acid-tolerant member of the genus Mycobacterium.</title>
        <authorList>
            <person name="Xia J."/>
        </authorList>
    </citation>
    <scope>NUCLEOTIDE SEQUENCE [LARGE SCALE GENOMIC DNA]</scope>
    <source>
        <strain evidence="3 4">M1</strain>
    </source>
</reference>
<feature type="transmembrane region" description="Helical" evidence="1">
    <location>
        <begin position="33"/>
        <end position="54"/>
    </location>
</feature>
<keyword evidence="1" id="KW-1133">Transmembrane helix</keyword>
<dbReference type="EMBL" id="JAHCLR010000011">
    <property type="protein sequence ID" value="MBS9533481.1"/>
    <property type="molecule type" value="Genomic_DNA"/>
</dbReference>
<dbReference type="GO" id="GO:0052621">
    <property type="term" value="F:diguanylate cyclase activity"/>
    <property type="evidence" value="ECO:0007669"/>
    <property type="project" value="UniProtKB-EC"/>
</dbReference>
<protein>
    <submittedName>
        <fullName evidence="3">Diguanylate cyclase</fullName>
        <ecNumber evidence="3">2.7.7.65</ecNumber>
    </submittedName>
</protein>
<keyword evidence="1" id="KW-0812">Transmembrane</keyword>
<name>A0ABS5RJ33_9MYCO</name>
<dbReference type="PANTHER" id="PTHR45138:SF9">
    <property type="entry name" value="DIGUANYLATE CYCLASE DGCM-RELATED"/>
    <property type="match status" value="1"/>
</dbReference>
<keyword evidence="3" id="KW-0548">Nucleotidyltransferase</keyword>
<dbReference type="NCBIfam" id="TIGR00254">
    <property type="entry name" value="GGDEF"/>
    <property type="match status" value="1"/>
</dbReference>
<evidence type="ECO:0000313" key="3">
    <source>
        <dbReference type="EMBL" id="MBS9533481.1"/>
    </source>
</evidence>
<feature type="transmembrane region" description="Helical" evidence="1">
    <location>
        <begin position="115"/>
        <end position="134"/>
    </location>
</feature>
<evidence type="ECO:0000313" key="4">
    <source>
        <dbReference type="Proteomes" id="UP001519535"/>
    </source>
</evidence>